<dbReference type="Proteomes" id="UP001062846">
    <property type="component" value="Chromosome 1"/>
</dbReference>
<evidence type="ECO:0000313" key="1">
    <source>
        <dbReference type="EMBL" id="KAI8572371.1"/>
    </source>
</evidence>
<sequence>MYGHTPLAKEFNGVQTPRTDALVVTVTVEKSTNQRVLVDKGSSIEVMFYSTYKHLGLTANQLCTATTLLISITGAFICPLGLITFPVRTGSRVMIVVTARSGQFFGPLQYPPRSSLVACMKAVAVRDFQVPTKPTYFHPSASRVPLPRAHRLPSDDCSRHARLSSTHEANVLKIGDKERKLGGCMLTGLPTPVAPGLEPPGSEANSPGSVAKLSGIPGLGIPRLGSQARWNPGLEIPRLDSQARWQPPRARMLFPKRSDVIFLTFLTFGGRRSFSSEVRPLPVCKYQVQWPPSSGSVGISPSLVATSPSSASTSLSSVKLGSHLPKLGGHLPKLGKHLPKPGEARWQPLQTRRRPSQAQWQPPRAR</sequence>
<comment type="caution">
    <text evidence="1">The sequence shown here is derived from an EMBL/GenBank/DDBJ whole genome shotgun (WGS) entry which is preliminary data.</text>
</comment>
<dbReference type="EMBL" id="CM046388">
    <property type="protein sequence ID" value="KAI8572371.1"/>
    <property type="molecule type" value="Genomic_DNA"/>
</dbReference>
<gene>
    <name evidence="1" type="ORF">RHMOL_Rhmol01G0193200</name>
</gene>
<name>A0ACC0Q4M5_RHOML</name>
<reference evidence="1" key="1">
    <citation type="submission" date="2022-02" db="EMBL/GenBank/DDBJ databases">
        <title>Plant Genome Project.</title>
        <authorList>
            <person name="Zhang R.-G."/>
        </authorList>
    </citation>
    <scope>NUCLEOTIDE SEQUENCE</scope>
    <source>
        <strain evidence="1">AT1</strain>
    </source>
</reference>
<keyword evidence="2" id="KW-1185">Reference proteome</keyword>
<evidence type="ECO:0000313" key="2">
    <source>
        <dbReference type="Proteomes" id="UP001062846"/>
    </source>
</evidence>
<accession>A0ACC0Q4M5</accession>
<protein>
    <submittedName>
        <fullName evidence="1">Uncharacterized protein</fullName>
    </submittedName>
</protein>
<organism evidence="1 2">
    <name type="scientific">Rhododendron molle</name>
    <name type="common">Chinese azalea</name>
    <name type="synonym">Azalea mollis</name>
    <dbReference type="NCBI Taxonomy" id="49168"/>
    <lineage>
        <taxon>Eukaryota</taxon>
        <taxon>Viridiplantae</taxon>
        <taxon>Streptophyta</taxon>
        <taxon>Embryophyta</taxon>
        <taxon>Tracheophyta</taxon>
        <taxon>Spermatophyta</taxon>
        <taxon>Magnoliopsida</taxon>
        <taxon>eudicotyledons</taxon>
        <taxon>Gunneridae</taxon>
        <taxon>Pentapetalae</taxon>
        <taxon>asterids</taxon>
        <taxon>Ericales</taxon>
        <taxon>Ericaceae</taxon>
        <taxon>Ericoideae</taxon>
        <taxon>Rhodoreae</taxon>
        <taxon>Rhododendron</taxon>
    </lineage>
</organism>
<proteinExistence type="predicted"/>